<evidence type="ECO:0000256" key="1">
    <source>
        <dbReference type="SAM" id="MobiDB-lite"/>
    </source>
</evidence>
<evidence type="ECO:0000313" key="2">
    <source>
        <dbReference type="EMBL" id="EKC25382.1"/>
    </source>
</evidence>
<feature type="region of interest" description="Disordered" evidence="1">
    <location>
        <begin position="51"/>
        <end position="77"/>
    </location>
</feature>
<gene>
    <name evidence="2" type="ORF">CGI_10005576</name>
</gene>
<dbReference type="AlphaFoldDB" id="K1PMZ8"/>
<dbReference type="HOGENOM" id="CLU_900942_0_0_1"/>
<organism evidence="2">
    <name type="scientific">Magallana gigas</name>
    <name type="common">Pacific oyster</name>
    <name type="synonym">Crassostrea gigas</name>
    <dbReference type="NCBI Taxonomy" id="29159"/>
    <lineage>
        <taxon>Eukaryota</taxon>
        <taxon>Metazoa</taxon>
        <taxon>Spiralia</taxon>
        <taxon>Lophotrochozoa</taxon>
        <taxon>Mollusca</taxon>
        <taxon>Bivalvia</taxon>
        <taxon>Autobranchia</taxon>
        <taxon>Pteriomorphia</taxon>
        <taxon>Ostreida</taxon>
        <taxon>Ostreoidea</taxon>
        <taxon>Ostreidae</taxon>
        <taxon>Magallana</taxon>
    </lineage>
</organism>
<protein>
    <submittedName>
        <fullName evidence="2">Uncharacterized protein</fullName>
    </submittedName>
</protein>
<sequence length="309" mass="34483">MKGVEYYSKDKHVGYVKNQVTGIIKEAIRKFDERNAAMAIALTGIDQIPEKVEERSEKQTGSRPIKPDIGIVSHNNPNDLTLTQNEFGVQEKPVKSLGRGEYSTLTTESMTAETDGNTFLTDNTSLYTQGYKQFYDATALTNRKTKSSKTRKTFEGETLRLLKEARNVSIDDCTGFSLATSHNDVLLEIDNESLNKNTVRNATLKAAKAQGTLSKGFDTTDIDNDACLFADKFPNDFSRTSQNVKHSSQGAHSRLRSTIDSYESVLGLCMNSTKRFGSLDNGYHINFSHIYKTSQTRRPGTEQDDDEVD</sequence>
<reference evidence="2" key="1">
    <citation type="journal article" date="2012" name="Nature">
        <title>The oyster genome reveals stress adaptation and complexity of shell formation.</title>
        <authorList>
            <person name="Zhang G."/>
            <person name="Fang X."/>
            <person name="Guo X."/>
            <person name="Li L."/>
            <person name="Luo R."/>
            <person name="Xu F."/>
            <person name="Yang P."/>
            <person name="Zhang L."/>
            <person name="Wang X."/>
            <person name="Qi H."/>
            <person name="Xiong Z."/>
            <person name="Que H."/>
            <person name="Xie Y."/>
            <person name="Holland P.W."/>
            <person name="Paps J."/>
            <person name="Zhu Y."/>
            <person name="Wu F."/>
            <person name="Chen Y."/>
            <person name="Wang J."/>
            <person name="Peng C."/>
            <person name="Meng J."/>
            <person name="Yang L."/>
            <person name="Liu J."/>
            <person name="Wen B."/>
            <person name="Zhang N."/>
            <person name="Huang Z."/>
            <person name="Zhu Q."/>
            <person name="Feng Y."/>
            <person name="Mount A."/>
            <person name="Hedgecock D."/>
            <person name="Xu Z."/>
            <person name="Liu Y."/>
            <person name="Domazet-Loso T."/>
            <person name="Du Y."/>
            <person name="Sun X."/>
            <person name="Zhang S."/>
            <person name="Liu B."/>
            <person name="Cheng P."/>
            <person name="Jiang X."/>
            <person name="Li J."/>
            <person name="Fan D."/>
            <person name="Wang W."/>
            <person name="Fu W."/>
            <person name="Wang T."/>
            <person name="Wang B."/>
            <person name="Zhang J."/>
            <person name="Peng Z."/>
            <person name="Li Y."/>
            <person name="Li N."/>
            <person name="Wang J."/>
            <person name="Chen M."/>
            <person name="He Y."/>
            <person name="Tan F."/>
            <person name="Song X."/>
            <person name="Zheng Q."/>
            <person name="Huang R."/>
            <person name="Yang H."/>
            <person name="Du X."/>
            <person name="Chen L."/>
            <person name="Yang M."/>
            <person name="Gaffney P.M."/>
            <person name="Wang S."/>
            <person name="Luo L."/>
            <person name="She Z."/>
            <person name="Ming Y."/>
            <person name="Huang W."/>
            <person name="Zhang S."/>
            <person name="Huang B."/>
            <person name="Zhang Y."/>
            <person name="Qu T."/>
            <person name="Ni P."/>
            <person name="Miao G."/>
            <person name="Wang J."/>
            <person name="Wang Q."/>
            <person name="Steinberg C.E."/>
            <person name="Wang H."/>
            <person name="Li N."/>
            <person name="Qian L."/>
            <person name="Zhang G."/>
            <person name="Li Y."/>
            <person name="Yang H."/>
            <person name="Liu X."/>
            <person name="Wang J."/>
            <person name="Yin Y."/>
            <person name="Wang J."/>
        </authorList>
    </citation>
    <scope>NUCLEOTIDE SEQUENCE [LARGE SCALE GENOMIC DNA]</scope>
    <source>
        <strain evidence="2">05x7-T-G4-1.051#20</strain>
    </source>
</reference>
<proteinExistence type="predicted"/>
<accession>K1PMZ8</accession>
<dbReference type="InParanoid" id="K1PMZ8"/>
<name>K1PMZ8_MAGGI</name>
<dbReference type="EMBL" id="JH818548">
    <property type="protein sequence ID" value="EKC25382.1"/>
    <property type="molecule type" value="Genomic_DNA"/>
</dbReference>
<feature type="compositionally biased region" description="Basic and acidic residues" evidence="1">
    <location>
        <begin position="51"/>
        <end position="60"/>
    </location>
</feature>